<dbReference type="SUPFAM" id="SSF55797">
    <property type="entry name" value="PR-1-like"/>
    <property type="match status" value="1"/>
</dbReference>
<dbReference type="AlphaFoldDB" id="A0A8S2DVX7"/>
<dbReference type="Proteomes" id="UP000677228">
    <property type="component" value="Unassembled WGS sequence"/>
</dbReference>
<feature type="non-terminal residue" evidence="2">
    <location>
        <position position="619"/>
    </location>
</feature>
<dbReference type="Proteomes" id="UP000682733">
    <property type="component" value="Unassembled WGS sequence"/>
</dbReference>
<evidence type="ECO:0000313" key="2">
    <source>
        <dbReference type="EMBL" id="CAF1022815.1"/>
    </source>
</evidence>
<protein>
    <recommendedName>
        <fullName evidence="1">SCP domain-containing protein</fullName>
    </recommendedName>
</protein>
<evidence type="ECO:0000313" key="4">
    <source>
        <dbReference type="Proteomes" id="UP000677228"/>
    </source>
</evidence>
<reference evidence="2" key="1">
    <citation type="submission" date="2021-02" db="EMBL/GenBank/DDBJ databases">
        <authorList>
            <person name="Nowell W R."/>
        </authorList>
    </citation>
    <scope>NUCLEOTIDE SEQUENCE</scope>
</reference>
<accession>A0A8S2DVX7</accession>
<dbReference type="Gene3D" id="3.40.33.10">
    <property type="entry name" value="CAP"/>
    <property type="match status" value="1"/>
</dbReference>
<gene>
    <name evidence="2" type="ORF">OVA965_LOCUS15589</name>
    <name evidence="3" type="ORF">TMI583_LOCUS15597</name>
</gene>
<dbReference type="Pfam" id="PF00188">
    <property type="entry name" value="CAP"/>
    <property type="match status" value="1"/>
</dbReference>
<sequence>STYDAHQLKVQQEVLQQHNLYRARHCALALILNDVLTEIAQEYAEELAIQNQFQHSSNTVNGGKSLGENLYMMSGSETLNVNGATSTTDWYDEIKYYNFNRPGFSSGASHFTQVVWKDSIYLGVGVAYGNNGRLAYVVTNYYPAGNVQEDTGGGRTKIKFSRKAESLFKKVFGKDKKQNVTTPDSTTSVKIFSNFAEITRKISVADLPIEFSEDEWNEVRADTIVLYGPSIDVTSQTTSEKKKSLNGEKLYVRRSHGDKIETVEAIMIDEKKNLVQDTSKKRYFTVGTDQIEYLSTPPANKYIVSFTYDVKPQITDQQWYVTYLKSNLNWKTRYNLLLQYDEQKPQLISLADIRNDGDKPLTIESAELFGGDINVQISPSRYEQWSYARSPQMDVQMAGAPGIGSSPPTISRPEELAGLYVYNIDNPFTVDSKTNYVLPMLKPTVKVDRYSSIKKSFHAANNRGKAQRSYRLRSDQFLPKGNAIIREFERLVGETSWPDIAANDDYDFSIGQDPDVTYKENVTLLSSKLLDETAARRLSGKQYYPGSTVTQSSYEINLILKNFKKRQIKVEYTEYFHALKQFVIQEKGPFTQEGTEIHGKFTLQPNEEKHYKYKVEVTD</sequence>
<dbReference type="FunFam" id="3.40.33.10:FF:000002">
    <property type="entry name" value="Golgi-associated plant pathogenesis-related protein 1"/>
    <property type="match status" value="1"/>
</dbReference>
<comment type="caution">
    <text evidence="2">The sequence shown here is derived from an EMBL/GenBank/DDBJ whole genome shotgun (WGS) entry which is preliminary data.</text>
</comment>
<dbReference type="InterPro" id="IPR035940">
    <property type="entry name" value="CAP_sf"/>
</dbReference>
<dbReference type="InterPro" id="IPR001283">
    <property type="entry name" value="CRISP-related"/>
</dbReference>
<dbReference type="CDD" id="cd05382">
    <property type="entry name" value="CAP_GAPR1-like"/>
    <property type="match status" value="1"/>
</dbReference>
<organism evidence="2 4">
    <name type="scientific">Didymodactylos carnosus</name>
    <dbReference type="NCBI Taxonomy" id="1234261"/>
    <lineage>
        <taxon>Eukaryota</taxon>
        <taxon>Metazoa</taxon>
        <taxon>Spiralia</taxon>
        <taxon>Gnathifera</taxon>
        <taxon>Rotifera</taxon>
        <taxon>Eurotatoria</taxon>
        <taxon>Bdelloidea</taxon>
        <taxon>Philodinida</taxon>
        <taxon>Philodinidae</taxon>
        <taxon>Didymodactylos</taxon>
    </lineage>
</organism>
<dbReference type="InterPro" id="IPR014044">
    <property type="entry name" value="CAP_dom"/>
</dbReference>
<name>A0A8S2DVX7_9BILA</name>
<dbReference type="PANTHER" id="PTHR38075">
    <property type="entry name" value="DUF4139 DOMAIN-CONTAINING PROTEIN"/>
    <property type="match status" value="1"/>
</dbReference>
<dbReference type="PANTHER" id="PTHR38075:SF1">
    <property type="entry name" value="DUF4139 DOMAIN-CONTAINING PROTEIN"/>
    <property type="match status" value="1"/>
</dbReference>
<evidence type="ECO:0000313" key="3">
    <source>
        <dbReference type="EMBL" id="CAF3791327.1"/>
    </source>
</evidence>
<dbReference type="PRINTS" id="PR00837">
    <property type="entry name" value="V5TPXLIKE"/>
</dbReference>
<dbReference type="InterPro" id="IPR034113">
    <property type="entry name" value="SCP_GAPR1-like"/>
</dbReference>
<evidence type="ECO:0000259" key="1">
    <source>
        <dbReference type="SMART" id="SM00198"/>
    </source>
</evidence>
<feature type="domain" description="SCP" evidence="1">
    <location>
        <begin position="9"/>
        <end position="149"/>
    </location>
</feature>
<proteinExistence type="predicted"/>
<dbReference type="SMART" id="SM00198">
    <property type="entry name" value="SCP"/>
    <property type="match status" value="1"/>
</dbReference>
<dbReference type="EMBL" id="CAJNOK010007047">
    <property type="protein sequence ID" value="CAF1022815.1"/>
    <property type="molecule type" value="Genomic_DNA"/>
</dbReference>
<dbReference type="EMBL" id="CAJOBA010007057">
    <property type="protein sequence ID" value="CAF3791327.1"/>
    <property type="molecule type" value="Genomic_DNA"/>
</dbReference>